<gene>
    <name evidence="1" type="ORF">BHO_0123401</name>
</gene>
<evidence type="ECO:0000313" key="1">
    <source>
        <dbReference type="EMBL" id="AHH13330.1"/>
    </source>
</evidence>
<sequence>MVKESGDAAKLAKETTGNAATLKDATSSRRYSIKSYGKGRKVLKILSMLTIAIRTTVDLGLNNIKRYWLEIN</sequence>
<accession>W5T232</accession>
<reference evidence="1" key="1">
    <citation type="submission" date="2013-04" db="EMBL/GenBank/DDBJ databases">
        <title>Comparative Genomics of Relapsing Fever Spirochetes.</title>
        <authorList>
            <person name="Schwan T.G."/>
            <person name="Raffel S.J."/>
            <person name="Porcella S.F."/>
            <person name="Martens C.A."/>
            <person name="Bruno D.P."/>
            <person name="Ricklefs S.M."/>
            <person name="Barbian K.B."/>
        </authorList>
    </citation>
    <scope>NUCLEOTIDE SEQUENCE</scope>
    <source>
        <strain evidence="1">YBT</strain>
        <plasmid evidence="1">unnamed</plasmid>
    </source>
</reference>
<keyword evidence="1" id="KW-0614">Plasmid</keyword>
<dbReference type="EMBL" id="CP005724">
    <property type="protein sequence ID" value="AHH13330.1"/>
    <property type="molecule type" value="Genomic_DNA"/>
</dbReference>
<dbReference type="RefSeq" id="WP_025407156.1">
    <property type="nucleotide sequence ID" value="NZ_CP005724.1"/>
</dbReference>
<proteinExistence type="predicted"/>
<organism evidence="1">
    <name type="scientific">Borrelia hermsii YBT</name>
    <dbReference type="NCBI Taxonomy" id="1313295"/>
    <lineage>
        <taxon>Bacteria</taxon>
        <taxon>Pseudomonadati</taxon>
        <taxon>Spirochaetota</taxon>
        <taxon>Spirochaetia</taxon>
        <taxon>Spirochaetales</taxon>
        <taxon>Borreliaceae</taxon>
        <taxon>Borrelia</taxon>
    </lineage>
</organism>
<dbReference type="AlphaFoldDB" id="W5T232"/>
<geneLocation type="plasmid" evidence="1">
    <name>unnamed</name>
</geneLocation>
<protein>
    <submittedName>
        <fullName evidence="1">Variable outer membrane protein</fullName>
    </submittedName>
</protein>
<dbReference type="HOGENOM" id="CLU_2714348_0_0_12"/>
<name>W5T232_BORHE</name>